<dbReference type="EMBL" id="JBAMMX010000008">
    <property type="protein sequence ID" value="KAK6934930.1"/>
    <property type="molecule type" value="Genomic_DNA"/>
</dbReference>
<comment type="subcellular location">
    <subcellularLocation>
        <location evidence="1">Mitochondrion</location>
    </subcellularLocation>
</comment>
<keyword evidence="2" id="KW-0677">Repeat</keyword>
<dbReference type="AlphaFoldDB" id="A0AAN8VIM4"/>
<reference evidence="7 8" key="1">
    <citation type="submission" date="2023-12" db="EMBL/GenBank/DDBJ databases">
        <title>A high-quality genome assembly for Dillenia turbinata (Dilleniales).</title>
        <authorList>
            <person name="Chanderbali A."/>
        </authorList>
    </citation>
    <scope>NUCLEOTIDE SEQUENCE [LARGE SCALE GENOMIC DNA]</scope>
    <source>
        <strain evidence="7">LSX21</strain>
        <tissue evidence="7">Leaf</tissue>
    </source>
</reference>
<evidence type="ECO:0000313" key="7">
    <source>
        <dbReference type="EMBL" id="KAK6934930.1"/>
    </source>
</evidence>
<evidence type="ECO:0000313" key="8">
    <source>
        <dbReference type="Proteomes" id="UP001370490"/>
    </source>
</evidence>
<dbReference type="GO" id="GO:0005739">
    <property type="term" value="C:mitochondrion"/>
    <property type="evidence" value="ECO:0007669"/>
    <property type="project" value="UniProtKB-SubCell"/>
</dbReference>
<dbReference type="InterPro" id="IPR046960">
    <property type="entry name" value="PPR_At4g14850-like_plant"/>
</dbReference>
<keyword evidence="4" id="KW-0496">Mitochondrion</keyword>
<gene>
    <name evidence="7" type="ORF">RJ641_035085</name>
</gene>
<dbReference type="Gene3D" id="1.25.40.10">
    <property type="entry name" value="Tetratricopeptide repeat domain"/>
    <property type="match status" value="1"/>
</dbReference>
<feature type="compositionally biased region" description="Low complexity" evidence="6">
    <location>
        <begin position="151"/>
        <end position="196"/>
    </location>
</feature>
<dbReference type="Proteomes" id="UP001370490">
    <property type="component" value="Unassembled WGS sequence"/>
</dbReference>
<evidence type="ECO:0000256" key="6">
    <source>
        <dbReference type="SAM" id="MobiDB-lite"/>
    </source>
</evidence>
<proteinExistence type="predicted"/>
<evidence type="ECO:0000256" key="5">
    <source>
        <dbReference type="PROSITE-ProRule" id="PRU00708"/>
    </source>
</evidence>
<dbReference type="PROSITE" id="PS51375">
    <property type="entry name" value="PPR"/>
    <property type="match status" value="1"/>
</dbReference>
<dbReference type="Pfam" id="PF01535">
    <property type="entry name" value="PPR"/>
    <property type="match status" value="3"/>
</dbReference>
<feature type="compositionally biased region" description="Polar residues" evidence="6">
    <location>
        <begin position="90"/>
        <end position="141"/>
    </location>
</feature>
<dbReference type="InterPro" id="IPR011990">
    <property type="entry name" value="TPR-like_helical_dom_sf"/>
</dbReference>
<keyword evidence="3" id="KW-0809">Transit peptide</keyword>
<evidence type="ECO:0000256" key="4">
    <source>
        <dbReference type="ARBA" id="ARBA00023128"/>
    </source>
</evidence>
<dbReference type="GO" id="GO:0009451">
    <property type="term" value="P:RNA modification"/>
    <property type="evidence" value="ECO:0007669"/>
    <property type="project" value="InterPro"/>
</dbReference>
<accession>A0AAN8VIM4</accession>
<protein>
    <submittedName>
        <fullName evidence="7">Pentatricopeptide repeat</fullName>
    </submittedName>
</protein>
<dbReference type="PANTHER" id="PTHR47926:SF353">
    <property type="entry name" value="DYW DOMAIN-CONTAINING PROTEIN"/>
    <property type="match status" value="1"/>
</dbReference>
<feature type="compositionally biased region" description="Low complexity" evidence="6">
    <location>
        <begin position="206"/>
        <end position="238"/>
    </location>
</feature>
<sequence>MASSLVALRRTTTTTPLSLLFKVRYSHSHSHSHSHCLSPGFRFFFNDNKPNPTLILTLTKRTASSFPIKTLTTSSTSALPDDYQRPQQPPSSSNHPRVYQDQRNNPSPIHWQNANHNHFNPANQNYPSPVNPNYQDQNYPQPRNFPGQKHPNQNYPPSGNPNPYQNYQNQNQNQNLYQSGNPNQYQGQNYNQHAGNPNQWDRQVQNYPSRVNPSPNPNQNQVYSQPGNANQWGNQNQGYPQPGNPNQTGHQKQSPYPNQGQGQVATNQSPSAPPANIDLMSLCHGGKIKEVIEALNQGARADANCFYALFSSISNPKSLEDAKKVHDFFLRSSFRSDLNLNNKVIEMYSNCGSMTDARRVFDHMLDRNIDSWHLMINGYAANGLGDDGLQLFEKMRETGLRPTGETFLAVLASCATSEAIEEGFIHFESMKTEYGIDPGMEHYLGLIGVLGSSGHLAEAMEYIERMPVEPTAEVWETLRHFARVHGDIDLEDHTEELMVSLDPSKAVVKKIPTPPPKRLYEEIS</sequence>
<comment type="caution">
    <text evidence="7">The sequence shown here is derived from an EMBL/GenBank/DDBJ whole genome shotgun (WGS) entry which is preliminary data.</text>
</comment>
<keyword evidence="8" id="KW-1185">Reference proteome</keyword>
<evidence type="ECO:0000256" key="3">
    <source>
        <dbReference type="ARBA" id="ARBA00022946"/>
    </source>
</evidence>
<dbReference type="InterPro" id="IPR002885">
    <property type="entry name" value="PPR_rpt"/>
</dbReference>
<dbReference type="GO" id="GO:0003723">
    <property type="term" value="F:RNA binding"/>
    <property type="evidence" value="ECO:0007669"/>
    <property type="project" value="InterPro"/>
</dbReference>
<organism evidence="7 8">
    <name type="scientific">Dillenia turbinata</name>
    <dbReference type="NCBI Taxonomy" id="194707"/>
    <lineage>
        <taxon>Eukaryota</taxon>
        <taxon>Viridiplantae</taxon>
        <taxon>Streptophyta</taxon>
        <taxon>Embryophyta</taxon>
        <taxon>Tracheophyta</taxon>
        <taxon>Spermatophyta</taxon>
        <taxon>Magnoliopsida</taxon>
        <taxon>eudicotyledons</taxon>
        <taxon>Gunneridae</taxon>
        <taxon>Pentapetalae</taxon>
        <taxon>Dilleniales</taxon>
        <taxon>Dilleniaceae</taxon>
        <taxon>Dillenia</taxon>
    </lineage>
</organism>
<feature type="region of interest" description="Disordered" evidence="6">
    <location>
        <begin position="72"/>
        <end position="278"/>
    </location>
</feature>
<name>A0AAN8VIM4_9MAGN</name>
<dbReference type="PANTHER" id="PTHR47926">
    <property type="entry name" value="PENTATRICOPEPTIDE REPEAT-CONTAINING PROTEIN"/>
    <property type="match status" value="1"/>
</dbReference>
<feature type="compositionally biased region" description="Polar residues" evidence="6">
    <location>
        <begin position="244"/>
        <end position="270"/>
    </location>
</feature>
<dbReference type="FunFam" id="1.25.40.10:FF:000503">
    <property type="entry name" value="Pentatricopeptide repeat-containing protein, mitochondrial"/>
    <property type="match status" value="1"/>
</dbReference>
<dbReference type="NCBIfam" id="TIGR00756">
    <property type="entry name" value="PPR"/>
    <property type="match status" value="1"/>
</dbReference>
<feature type="repeat" description="PPR" evidence="5">
    <location>
        <begin position="368"/>
        <end position="402"/>
    </location>
</feature>
<evidence type="ECO:0000256" key="2">
    <source>
        <dbReference type="ARBA" id="ARBA00022737"/>
    </source>
</evidence>
<evidence type="ECO:0000256" key="1">
    <source>
        <dbReference type="ARBA" id="ARBA00004173"/>
    </source>
</evidence>